<reference evidence="1" key="2">
    <citation type="journal article" date="2024" name="Plant">
        <title>Genomic evolution and insights into agronomic trait innovations of Sesamum species.</title>
        <authorList>
            <person name="Miao H."/>
            <person name="Wang L."/>
            <person name="Qu L."/>
            <person name="Liu H."/>
            <person name="Sun Y."/>
            <person name="Le M."/>
            <person name="Wang Q."/>
            <person name="Wei S."/>
            <person name="Zheng Y."/>
            <person name="Lin W."/>
            <person name="Duan Y."/>
            <person name="Cao H."/>
            <person name="Xiong S."/>
            <person name="Wang X."/>
            <person name="Wei L."/>
            <person name="Li C."/>
            <person name="Ma Q."/>
            <person name="Ju M."/>
            <person name="Zhao R."/>
            <person name="Li G."/>
            <person name="Mu C."/>
            <person name="Tian Q."/>
            <person name="Mei H."/>
            <person name="Zhang T."/>
            <person name="Gao T."/>
            <person name="Zhang H."/>
        </authorList>
    </citation>
    <scope>NUCLEOTIDE SEQUENCE</scope>
    <source>
        <strain evidence="1">G02</strain>
    </source>
</reference>
<gene>
    <name evidence="1" type="ORF">Sradi_2645400</name>
</gene>
<comment type="caution">
    <text evidence="1">The sequence shown here is derived from an EMBL/GenBank/DDBJ whole genome shotgun (WGS) entry which is preliminary data.</text>
</comment>
<accession>A0AAW2S548</accession>
<evidence type="ECO:0000313" key="1">
    <source>
        <dbReference type="EMBL" id="KAL0387636.1"/>
    </source>
</evidence>
<proteinExistence type="predicted"/>
<sequence length="69" mass="7749">MILGPNGITIEKGNILKVGQVLLKIYDFVILRHIGLLKIKREFVLQDLFIERGAVLLPEGDPEDVPLQV</sequence>
<dbReference type="AlphaFoldDB" id="A0AAW2S548"/>
<reference evidence="1" key="1">
    <citation type="submission" date="2020-06" db="EMBL/GenBank/DDBJ databases">
        <authorList>
            <person name="Li T."/>
            <person name="Hu X."/>
            <person name="Zhang T."/>
            <person name="Song X."/>
            <person name="Zhang H."/>
            <person name="Dai N."/>
            <person name="Sheng W."/>
            <person name="Hou X."/>
            <person name="Wei L."/>
        </authorList>
    </citation>
    <scope>NUCLEOTIDE SEQUENCE</scope>
    <source>
        <strain evidence="1">G02</strain>
        <tissue evidence="1">Leaf</tissue>
    </source>
</reference>
<organism evidence="1">
    <name type="scientific">Sesamum radiatum</name>
    <name type="common">Black benniseed</name>
    <dbReference type="NCBI Taxonomy" id="300843"/>
    <lineage>
        <taxon>Eukaryota</taxon>
        <taxon>Viridiplantae</taxon>
        <taxon>Streptophyta</taxon>
        <taxon>Embryophyta</taxon>
        <taxon>Tracheophyta</taxon>
        <taxon>Spermatophyta</taxon>
        <taxon>Magnoliopsida</taxon>
        <taxon>eudicotyledons</taxon>
        <taxon>Gunneridae</taxon>
        <taxon>Pentapetalae</taxon>
        <taxon>asterids</taxon>
        <taxon>lamiids</taxon>
        <taxon>Lamiales</taxon>
        <taxon>Pedaliaceae</taxon>
        <taxon>Sesamum</taxon>
    </lineage>
</organism>
<dbReference type="EMBL" id="JACGWJ010000011">
    <property type="protein sequence ID" value="KAL0387636.1"/>
    <property type="molecule type" value="Genomic_DNA"/>
</dbReference>
<protein>
    <submittedName>
        <fullName evidence="1">Uncharacterized protein</fullName>
    </submittedName>
</protein>
<name>A0AAW2S548_SESRA</name>